<dbReference type="Proteomes" id="UP001595748">
    <property type="component" value="Unassembled WGS sequence"/>
</dbReference>
<dbReference type="InterPro" id="IPR047928">
    <property type="entry name" value="Perm_prefix_1"/>
</dbReference>
<accession>A0ABV8A524</accession>
<keyword evidence="1" id="KW-0812">Transmembrane</keyword>
<evidence type="ECO:0000313" key="2">
    <source>
        <dbReference type="EMBL" id="MFC3859360.1"/>
    </source>
</evidence>
<keyword evidence="1" id="KW-0472">Membrane</keyword>
<evidence type="ECO:0000256" key="1">
    <source>
        <dbReference type="SAM" id="Phobius"/>
    </source>
</evidence>
<protein>
    <submittedName>
        <fullName evidence="2">Permease prefix domain 1-containing protein</fullName>
    </submittedName>
</protein>
<gene>
    <name evidence="2" type="ORF">ACFOPQ_01045</name>
</gene>
<dbReference type="NCBIfam" id="NF038403">
    <property type="entry name" value="perm_prefix_1"/>
    <property type="match status" value="1"/>
</dbReference>
<comment type="caution">
    <text evidence="2">The sequence shown here is derived from an EMBL/GenBank/DDBJ whole genome shotgun (WGS) entry which is preliminary data.</text>
</comment>
<keyword evidence="1" id="KW-1133">Transmembrane helix</keyword>
<name>A0ABV8A524_9DEIO</name>
<sequence length="382" mass="42316">MTFTTYQTPAPLEAYLRRATLGLPPERREEVWNELEEHLLCRAEQLEFQGHPPEKALEQALRELGPPLRVSAAMNGVHNMPKLIAFATLTTLAVSAGLYALAQQPAPTMQVPVQTQAPRVQCVKPDETQPKLPLVVKTGRVNCYQDNSGTQEGLYVSFTEVERALKPLGLRTEPSTDGGTLYFKNTLGQTLTASYAVFKRDGEAYLAVSDLIIMVMDSNAFPVHVSGYDQPVFNLKNVSNIVMQGKGQQFNQQVYRSLAESAALHFYDFSKYSKVWSYEFSEPAARTTERVISTPFKPGEVIAAYQWSGDRPDTLPDGRSYVSHKIILNLGVTDEQGKVKLKLPQDAKFTTTKPTSAGSDVQLVKLTNTPLGNMKSGLFLPK</sequence>
<proteinExistence type="predicted"/>
<evidence type="ECO:0000313" key="3">
    <source>
        <dbReference type="Proteomes" id="UP001595748"/>
    </source>
</evidence>
<dbReference type="EMBL" id="JBHRZF010000009">
    <property type="protein sequence ID" value="MFC3859360.1"/>
    <property type="molecule type" value="Genomic_DNA"/>
</dbReference>
<feature type="transmembrane region" description="Helical" evidence="1">
    <location>
        <begin position="83"/>
        <end position="102"/>
    </location>
</feature>
<dbReference type="RefSeq" id="WP_380075522.1">
    <property type="nucleotide sequence ID" value="NZ_JBHRZF010000009.1"/>
</dbReference>
<reference evidence="3" key="1">
    <citation type="journal article" date="2019" name="Int. J. Syst. Evol. Microbiol.">
        <title>The Global Catalogue of Microorganisms (GCM) 10K type strain sequencing project: providing services to taxonomists for standard genome sequencing and annotation.</title>
        <authorList>
            <consortium name="The Broad Institute Genomics Platform"/>
            <consortium name="The Broad Institute Genome Sequencing Center for Infectious Disease"/>
            <person name="Wu L."/>
            <person name="Ma J."/>
        </authorList>
    </citation>
    <scope>NUCLEOTIDE SEQUENCE [LARGE SCALE GENOMIC DNA]</scope>
    <source>
        <strain evidence="3">CCTCC AB 2013263</strain>
    </source>
</reference>
<keyword evidence="3" id="KW-1185">Reference proteome</keyword>
<organism evidence="2 3">
    <name type="scientific">Deinococcus antarcticus</name>
    <dbReference type="NCBI Taxonomy" id="1298767"/>
    <lineage>
        <taxon>Bacteria</taxon>
        <taxon>Thermotogati</taxon>
        <taxon>Deinococcota</taxon>
        <taxon>Deinococci</taxon>
        <taxon>Deinococcales</taxon>
        <taxon>Deinococcaceae</taxon>
        <taxon>Deinococcus</taxon>
    </lineage>
</organism>